<dbReference type="GO" id="GO:0006313">
    <property type="term" value="P:DNA transposition"/>
    <property type="evidence" value="ECO:0007669"/>
    <property type="project" value="InterPro"/>
</dbReference>
<dbReference type="NCBIfam" id="NF033573">
    <property type="entry name" value="transpos_IS200"/>
    <property type="match status" value="1"/>
</dbReference>
<dbReference type="SUPFAM" id="SSF143422">
    <property type="entry name" value="Transposase IS200-like"/>
    <property type="match status" value="1"/>
</dbReference>
<evidence type="ECO:0000313" key="3">
    <source>
        <dbReference type="Proteomes" id="UP000243525"/>
    </source>
</evidence>
<evidence type="ECO:0000313" key="2">
    <source>
        <dbReference type="EMBL" id="PTN05309.1"/>
    </source>
</evidence>
<protein>
    <submittedName>
        <fullName evidence="2">REP element-mobilizing transposase RayT</fullName>
    </submittedName>
</protein>
<dbReference type="Pfam" id="PF01797">
    <property type="entry name" value="Y1_Tnp"/>
    <property type="match status" value="1"/>
</dbReference>
<dbReference type="EMBL" id="QAAD01000027">
    <property type="protein sequence ID" value="PTN05309.1"/>
    <property type="molecule type" value="Genomic_DNA"/>
</dbReference>
<dbReference type="InterPro" id="IPR036515">
    <property type="entry name" value="Transposase_17_sf"/>
</dbReference>
<dbReference type="Proteomes" id="UP000243525">
    <property type="component" value="Unassembled WGS sequence"/>
</dbReference>
<dbReference type="PANTHER" id="PTHR33360">
    <property type="entry name" value="TRANSPOSASE FOR INSERTION SEQUENCE ELEMENT IS200"/>
    <property type="match status" value="1"/>
</dbReference>
<proteinExistence type="predicted"/>
<dbReference type="GO" id="GO:0004803">
    <property type="term" value="F:transposase activity"/>
    <property type="evidence" value="ECO:0007669"/>
    <property type="project" value="InterPro"/>
</dbReference>
<dbReference type="GO" id="GO:0003677">
    <property type="term" value="F:DNA binding"/>
    <property type="evidence" value="ECO:0007669"/>
    <property type="project" value="InterPro"/>
</dbReference>
<sequence>MANTYTQLIVQIVFAVYGKQNLIAEKHRERLEKYICGTITNKKSKPLAIYCNPDHTHILVGINPSTSVSDLARDIKANSSRWINEERLVVGKFGWQEGFGAFSYSKSQIDAVAKYILNQAERHKHRSFKEEYLEILMKSEIEYDERYLFEWYD</sequence>
<dbReference type="AlphaFoldDB" id="A0A2T5BXP6"/>
<accession>A0A2T5BXP6</accession>
<dbReference type="Gene3D" id="3.30.70.1290">
    <property type="entry name" value="Transposase IS200-like"/>
    <property type="match status" value="1"/>
</dbReference>
<reference evidence="2 3" key="1">
    <citation type="submission" date="2018-04" db="EMBL/GenBank/DDBJ databases">
        <title>Genomic Encyclopedia of Archaeal and Bacterial Type Strains, Phase II (KMG-II): from individual species to whole genera.</title>
        <authorList>
            <person name="Goeker M."/>
        </authorList>
    </citation>
    <scope>NUCLEOTIDE SEQUENCE [LARGE SCALE GENOMIC DNA]</scope>
    <source>
        <strain evidence="2 3">DSM 28823</strain>
    </source>
</reference>
<dbReference type="RefSeq" id="WP_107823760.1">
    <property type="nucleotide sequence ID" value="NZ_OY782574.1"/>
</dbReference>
<organism evidence="2 3">
    <name type="scientific">Mangrovibacterium marinum</name>
    <dbReference type="NCBI Taxonomy" id="1639118"/>
    <lineage>
        <taxon>Bacteria</taxon>
        <taxon>Pseudomonadati</taxon>
        <taxon>Bacteroidota</taxon>
        <taxon>Bacteroidia</taxon>
        <taxon>Marinilabiliales</taxon>
        <taxon>Prolixibacteraceae</taxon>
        <taxon>Mangrovibacterium</taxon>
    </lineage>
</organism>
<keyword evidence="3" id="KW-1185">Reference proteome</keyword>
<gene>
    <name evidence="2" type="ORF">C8N47_12731</name>
</gene>
<dbReference type="PANTHER" id="PTHR33360:SF2">
    <property type="entry name" value="TRANSPOSASE FOR INSERTION SEQUENCE ELEMENT IS200"/>
    <property type="match status" value="1"/>
</dbReference>
<evidence type="ECO:0000259" key="1">
    <source>
        <dbReference type="SMART" id="SM01321"/>
    </source>
</evidence>
<comment type="caution">
    <text evidence="2">The sequence shown here is derived from an EMBL/GenBank/DDBJ whole genome shotgun (WGS) entry which is preliminary data.</text>
</comment>
<dbReference type="SMART" id="SM01321">
    <property type="entry name" value="Y1_Tnp"/>
    <property type="match status" value="1"/>
</dbReference>
<feature type="domain" description="Transposase IS200-like" evidence="1">
    <location>
        <begin position="5"/>
        <end position="119"/>
    </location>
</feature>
<name>A0A2T5BXP6_9BACT</name>
<dbReference type="OrthoDB" id="9797997at2"/>
<dbReference type="InterPro" id="IPR002686">
    <property type="entry name" value="Transposase_17"/>
</dbReference>